<name>A0AAN5I816_9BILA</name>
<sequence>AMTHLVHRRLAPRLCNYWNTCTRPPPSEIIMARRYYTVRVMMALAELSIREATYRIGTDNYFSMITAGRHFRRYEESYGIFPRSEEEMRYWMRIMNEVLGRINITDVLDAGYEEAR</sequence>
<organism evidence="1 2">
    <name type="scientific">Pristionchus mayeri</name>
    <dbReference type="NCBI Taxonomy" id="1317129"/>
    <lineage>
        <taxon>Eukaryota</taxon>
        <taxon>Metazoa</taxon>
        <taxon>Ecdysozoa</taxon>
        <taxon>Nematoda</taxon>
        <taxon>Chromadorea</taxon>
        <taxon>Rhabditida</taxon>
        <taxon>Rhabditina</taxon>
        <taxon>Diplogasteromorpha</taxon>
        <taxon>Diplogasteroidea</taxon>
        <taxon>Neodiplogasteridae</taxon>
        <taxon>Pristionchus</taxon>
    </lineage>
</organism>
<keyword evidence="2" id="KW-1185">Reference proteome</keyword>
<comment type="caution">
    <text evidence="1">The sequence shown here is derived from an EMBL/GenBank/DDBJ whole genome shotgun (WGS) entry which is preliminary data.</text>
</comment>
<reference evidence="2" key="1">
    <citation type="submission" date="2022-10" db="EMBL/GenBank/DDBJ databases">
        <title>Genome assembly of Pristionchus species.</title>
        <authorList>
            <person name="Yoshida K."/>
            <person name="Sommer R.J."/>
        </authorList>
    </citation>
    <scope>NUCLEOTIDE SEQUENCE [LARGE SCALE GENOMIC DNA]</scope>
    <source>
        <strain evidence="2">RS5460</strain>
    </source>
</reference>
<gene>
    <name evidence="1" type="ORF">PMAYCL1PPCAC_24780</name>
</gene>
<protein>
    <submittedName>
        <fullName evidence="1">Uncharacterized protein</fullName>
    </submittedName>
</protein>
<feature type="non-terminal residue" evidence="1">
    <location>
        <position position="116"/>
    </location>
</feature>
<proteinExistence type="predicted"/>
<feature type="non-terminal residue" evidence="1">
    <location>
        <position position="1"/>
    </location>
</feature>
<evidence type="ECO:0000313" key="2">
    <source>
        <dbReference type="Proteomes" id="UP001328107"/>
    </source>
</evidence>
<accession>A0AAN5I816</accession>
<dbReference type="EMBL" id="BTRK01000005">
    <property type="protein sequence ID" value="GMR54585.1"/>
    <property type="molecule type" value="Genomic_DNA"/>
</dbReference>
<evidence type="ECO:0000313" key="1">
    <source>
        <dbReference type="EMBL" id="GMR54585.1"/>
    </source>
</evidence>
<dbReference type="AlphaFoldDB" id="A0AAN5I816"/>
<dbReference type="Proteomes" id="UP001328107">
    <property type="component" value="Unassembled WGS sequence"/>
</dbReference>